<dbReference type="InterPro" id="IPR002347">
    <property type="entry name" value="SDR_fam"/>
</dbReference>
<dbReference type="SUPFAM" id="SSF51735">
    <property type="entry name" value="NAD(P)-binding Rossmann-fold domains"/>
    <property type="match status" value="1"/>
</dbReference>
<evidence type="ECO:0000256" key="1">
    <source>
        <dbReference type="ARBA" id="ARBA00006484"/>
    </source>
</evidence>
<dbReference type="GO" id="GO:0016020">
    <property type="term" value="C:membrane"/>
    <property type="evidence" value="ECO:0007669"/>
    <property type="project" value="TreeGrafter"/>
</dbReference>
<evidence type="ECO:0000256" key="4">
    <source>
        <dbReference type="SAM" id="MobiDB-lite"/>
    </source>
</evidence>
<dbReference type="PRINTS" id="PR00081">
    <property type="entry name" value="GDHRDH"/>
</dbReference>
<dbReference type="PROSITE" id="PS00061">
    <property type="entry name" value="ADH_SHORT"/>
    <property type="match status" value="1"/>
</dbReference>
<feature type="region of interest" description="Disordered" evidence="4">
    <location>
        <begin position="279"/>
        <end position="298"/>
    </location>
</feature>
<comment type="caution">
    <text evidence="5">The sequence shown here is derived from an EMBL/GenBank/DDBJ whole genome shotgun (WGS) entry which is preliminary data.</text>
</comment>
<evidence type="ECO:0000256" key="2">
    <source>
        <dbReference type="ARBA" id="ARBA00023002"/>
    </source>
</evidence>
<dbReference type="AlphaFoldDB" id="A0A176QE08"/>
<dbReference type="STRING" id="262209.AWH69_08290"/>
<comment type="similarity">
    <text evidence="1 3">Belongs to the short-chain dehydrogenases/reductases (SDR) family.</text>
</comment>
<organism evidence="5 6">
    <name type="scientific">Janibacter melonis</name>
    <dbReference type="NCBI Taxonomy" id="262209"/>
    <lineage>
        <taxon>Bacteria</taxon>
        <taxon>Bacillati</taxon>
        <taxon>Actinomycetota</taxon>
        <taxon>Actinomycetes</taxon>
        <taxon>Micrococcales</taxon>
        <taxon>Intrasporangiaceae</taxon>
        <taxon>Janibacter</taxon>
    </lineage>
</organism>
<dbReference type="Gene3D" id="3.40.50.720">
    <property type="entry name" value="NAD(P)-binding Rossmann-like Domain"/>
    <property type="match status" value="1"/>
</dbReference>
<keyword evidence="2" id="KW-0560">Oxidoreductase</keyword>
<gene>
    <name evidence="5" type="ORF">AWH69_08290</name>
</gene>
<dbReference type="Proteomes" id="UP000076976">
    <property type="component" value="Unassembled WGS sequence"/>
</dbReference>
<reference evidence="5 6" key="1">
    <citation type="submission" date="2016-01" db="EMBL/GenBank/DDBJ databases">
        <title>Janibacter melonis strain CD11_4 genome sequencing and assembly.</title>
        <authorList>
            <person name="Nair G.R."/>
            <person name="Kaur G."/>
            <person name="Chander A.M."/>
            <person name="Mayilraj S."/>
        </authorList>
    </citation>
    <scope>NUCLEOTIDE SEQUENCE [LARGE SCALE GENOMIC DNA]</scope>
    <source>
        <strain evidence="5 6">CD11-4</strain>
    </source>
</reference>
<dbReference type="PANTHER" id="PTHR44196">
    <property type="entry name" value="DEHYDROGENASE/REDUCTASE SDR FAMILY MEMBER 7B"/>
    <property type="match status" value="1"/>
</dbReference>
<name>A0A176QE08_9MICO</name>
<dbReference type="InterPro" id="IPR020904">
    <property type="entry name" value="Sc_DH/Rdtase_CS"/>
</dbReference>
<dbReference type="GO" id="GO:0016491">
    <property type="term" value="F:oxidoreductase activity"/>
    <property type="evidence" value="ECO:0007669"/>
    <property type="project" value="UniProtKB-KW"/>
</dbReference>
<proteinExistence type="inferred from homology"/>
<dbReference type="CDD" id="cd05233">
    <property type="entry name" value="SDR_c"/>
    <property type="match status" value="1"/>
</dbReference>
<evidence type="ECO:0000256" key="3">
    <source>
        <dbReference type="RuleBase" id="RU000363"/>
    </source>
</evidence>
<dbReference type="EMBL" id="LQZG01000002">
    <property type="protein sequence ID" value="OAB87998.1"/>
    <property type="molecule type" value="Genomic_DNA"/>
</dbReference>
<dbReference type="PANTHER" id="PTHR44196:SF1">
    <property type="entry name" value="DEHYDROGENASE_REDUCTASE SDR FAMILY MEMBER 7B"/>
    <property type="match status" value="1"/>
</dbReference>
<dbReference type="Pfam" id="PF00106">
    <property type="entry name" value="adh_short"/>
    <property type="match status" value="1"/>
</dbReference>
<keyword evidence="6" id="KW-1185">Reference proteome</keyword>
<evidence type="ECO:0000313" key="5">
    <source>
        <dbReference type="EMBL" id="OAB87998.1"/>
    </source>
</evidence>
<protein>
    <submittedName>
        <fullName evidence="5">Oxidoreductase</fullName>
    </submittedName>
</protein>
<evidence type="ECO:0000313" key="6">
    <source>
        <dbReference type="Proteomes" id="UP000076976"/>
    </source>
</evidence>
<dbReference type="InterPro" id="IPR036291">
    <property type="entry name" value="NAD(P)-bd_dom_sf"/>
</dbReference>
<sequence>MALAPNPRHTPSLRGRRVLVTGGARGIGAALAELLAAHGAQVAVLGLEPALLEEVAGRCGGPWRECDVSDPAEVDEAVEGLVAELGGLDVVVANAGIARQLPVIGGQPGVMETHLAVNALGTYYTLRAAGPHISHERGYALATASLAAAVHLPLIGAYSASKAAVEAIGNTLRLEIRHTGARVGVAYYSEIDTDMTQRGFATETAQLLTGGGTITGVTPLPTALRALERGIARRSRHVVAPPWLRPAVPGRAVAQRLAELRLPATLADAIELSRTERVGWTTDQPTTRAARGPGSARG</sequence>
<dbReference type="PRINTS" id="PR00080">
    <property type="entry name" value="SDRFAMILY"/>
</dbReference>
<accession>A0A176QE08</accession>
<dbReference type="RefSeq" id="WP_068273929.1">
    <property type="nucleotide sequence ID" value="NZ_LQZG01000002.1"/>
</dbReference>